<evidence type="ECO:0000256" key="5">
    <source>
        <dbReference type="ARBA" id="ARBA00022989"/>
    </source>
</evidence>
<dbReference type="PROSITE" id="PS50928">
    <property type="entry name" value="ABC_TM1"/>
    <property type="match status" value="1"/>
</dbReference>
<dbReference type="RefSeq" id="WP_377244948.1">
    <property type="nucleotide sequence ID" value="NZ_JBHLUH010000004.1"/>
</dbReference>
<evidence type="ECO:0000256" key="1">
    <source>
        <dbReference type="ARBA" id="ARBA00004651"/>
    </source>
</evidence>
<evidence type="ECO:0000259" key="9">
    <source>
        <dbReference type="PROSITE" id="PS50928"/>
    </source>
</evidence>
<evidence type="ECO:0000256" key="8">
    <source>
        <dbReference type="SAM" id="MobiDB-lite"/>
    </source>
</evidence>
<comment type="similarity">
    <text evidence="7">Belongs to the binding-protein-dependent transport system permease family.</text>
</comment>
<keyword evidence="2 7" id="KW-0813">Transport</keyword>
<keyword evidence="11" id="KW-1185">Reference proteome</keyword>
<name>A0ABV6LW81_9ACTN</name>
<evidence type="ECO:0000256" key="7">
    <source>
        <dbReference type="RuleBase" id="RU363032"/>
    </source>
</evidence>
<feature type="transmembrane region" description="Helical" evidence="7">
    <location>
        <begin position="55"/>
        <end position="77"/>
    </location>
</feature>
<comment type="caution">
    <text evidence="10">The sequence shown here is derived from an EMBL/GenBank/DDBJ whole genome shotgun (WGS) entry which is preliminary data.</text>
</comment>
<sequence>MTVDHESGRTGASVEPASVRPGDAPRPSTSDGRGKGPAHAAARTRPPWWRGRDGLGLLFVLAPMLFLFAVLIVPIVYNMWVSLHSWRLTDVGGPQFVGLDNYIEVLRTPRWRDTIVRTAVFVVLTVGLQVVIGFGIAMFLYKHFPRARALRVALLLPMMVSEVAVGNMWRLLYNYDGGLLNWALGLVGIDRVFWLGPDMAFASVVLTDVWQNAPFVTLVIFAALQTMPNELLEAADLDGASGWVRIRRVILPIVQPALLLVLIFQTMFAIRAFGTIWILTEGGPGTATTLLSIDIFRVALQSYDVGLASTLSWFLVFINLIVAIIYMRWLKREPLS</sequence>
<keyword evidence="4 7" id="KW-0812">Transmembrane</keyword>
<comment type="subcellular location">
    <subcellularLocation>
        <location evidence="1 7">Cell membrane</location>
        <topology evidence="1 7">Multi-pass membrane protein</topology>
    </subcellularLocation>
</comment>
<dbReference type="PANTHER" id="PTHR43005">
    <property type="entry name" value="BLR7065 PROTEIN"/>
    <property type="match status" value="1"/>
</dbReference>
<keyword evidence="6 7" id="KW-0472">Membrane</keyword>
<keyword evidence="5 7" id="KW-1133">Transmembrane helix</keyword>
<dbReference type="Pfam" id="PF00528">
    <property type="entry name" value="BPD_transp_1"/>
    <property type="match status" value="1"/>
</dbReference>
<protein>
    <submittedName>
        <fullName evidence="10">Carbohydrate ABC transporter permease</fullName>
    </submittedName>
</protein>
<evidence type="ECO:0000256" key="3">
    <source>
        <dbReference type="ARBA" id="ARBA00022475"/>
    </source>
</evidence>
<evidence type="ECO:0000313" key="10">
    <source>
        <dbReference type="EMBL" id="MFC0526660.1"/>
    </source>
</evidence>
<dbReference type="CDD" id="cd06261">
    <property type="entry name" value="TM_PBP2"/>
    <property type="match status" value="1"/>
</dbReference>
<feature type="transmembrane region" description="Helical" evidence="7">
    <location>
        <begin position="115"/>
        <end position="140"/>
    </location>
</feature>
<gene>
    <name evidence="10" type="ORF">ACFFIA_03205</name>
</gene>
<reference evidence="10 11" key="1">
    <citation type="submission" date="2024-09" db="EMBL/GenBank/DDBJ databases">
        <authorList>
            <person name="Sun Q."/>
            <person name="Mori K."/>
        </authorList>
    </citation>
    <scope>NUCLEOTIDE SEQUENCE [LARGE SCALE GENOMIC DNA]</scope>
    <source>
        <strain evidence="10 11">TBRC 3947</strain>
    </source>
</reference>
<dbReference type="PANTHER" id="PTHR43005:SF1">
    <property type="entry name" value="SPERMIDINE_PUTRESCINE TRANSPORT SYSTEM PERMEASE PROTEIN"/>
    <property type="match status" value="1"/>
</dbReference>
<dbReference type="Gene3D" id="1.10.3720.10">
    <property type="entry name" value="MetI-like"/>
    <property type="match status" value="1"/>
</dbReference>
<dbReference type="Proteomes" id="UP001589867">
    <property type="component" value="Unassembled WGS sequence"/>
</dbReference>
<dbReference type="InterPro" id="IPR035906">
    <property type="entry name" value="MetI-like_sf"/>
</dbReference>
<keyword evidence="3" id="KW-1003">Cell membrane</keyword>
<accession>A0ABV6LW81</accession>
<evidence type="ECO:0000256" key="2">
    <source>
        <dbReference type="ARBA" id="ARBA00022448"/>
    </source>
</evidence>
<feature type="region of interest" description="Disordered" evidence="8">
    <location>
        <begin position="1"/>
        <end position="45"/>
    </location>
</feature>
<dbReference type="SUPFAM" id="SSF161098">
    <property type="entry name" value="MetI-like"/>
    <property type="match status" value="1"/>
</dbReference>
<evidence type="ECO:0000256" key="4">
    <source>
        <dbReference type="ARBA" id="ARBA00022692"/>
    </source>
</evidence>
<evidence type="ECO:0000256" key="6">
    <source>
        <dbReference type="ARBA" id="ARBA00023136"/>
    </source>
</evidence>
<proteinExistence type="inferred from homology"/>
<dbReference type="EMBL" id="JBHLUH010000004">
    <property type="protein sequence ID" value="MFC0526660.1"/>
    <property type="molecule type" value="Genomic_DNA"/>
</dbReference>
<feature type="transmembrane region" description="Helical" evidence="7">
    <location>
        <begin position="311"/>
        <end position="330"/>
    </location>
</feature>
<feature type="transmembrane region" description="Helical" evidence="7">
    <location>
        <begin position="257"/>
        <end position="279"/>
    </location>
</feature>
<evidence type="ECO:0000313" key="11">
    <source>
        <dbReference type="Proteomes" id="UP001589867"/>
    </source>
</evidence>
<dbReference type="InterPro" id="IPR000515">
    <property type="entry name" value="MetI-like"/>
</dbReference>
<feature type="domain" description="ABC transmembrane type-1" evidence="9">
    <location>
        <begin position="115"/>
        <end position="326"/>
    </location>
</feature>
<organism evidence="10 11">
    <name type="scientific">Phytohabitans kaempferiae</name>
    <dbReference type="NCBI Taxonomy" id="1620943"/>
    <lineage>
        <taxon>Bacteria</taxon>
        <taxon>Bacillati</taxon>
        <taxon>Actinomycetota</taxon>
        <taxon>Actinomycetes</taxon>
        <taxon>Micromonosporales</taxon>
        <taxon>Micromonosporaceae</taxon>
    </lineage>
</organism>